<protein>
    <submittedName>
        <fullName evidence="1">Uncharacterized protein</fullName>
    </submittedName>
</protein>
<comment type="caution">
    <text evidence="1">The sequence shown here is derived from an EMBL/GenBank/DDBJ whole genome shotgun (WGS) entry which is preliminary data.</text>
</comment>
<dbReference type="Proteomes" id="UP000187203">
    <property type="component" value="Unassembled WGS sequence"/>
</dbReference>
<name>A0A1R3KA21_9ROSI</name>
<reference evidence="2" key="1">
    <citation type="submission" date="2013-09" db="EMBL/GenBank/DDBJ databases">
        <title>Corchorus olitorius genome sequencing.</title>
        <authorList>
            <person name="Alam M."/>
            <person name="Haque M.S."/>
            <person name="Islam M.S."/>
            <person name="Emdad E.M."/>
            <person name="Islam M.M."/>
            <person name="Ahmed B."/>
            <person name="Halim A."/>
            <person name="Hossen Q.M.M."/>
            <person name="Hossain M.Z."/>
            <person name="Ahmed R."/>
            <person name="Khan M.M."/>
            <person name="Islam R."/>
            <person name="Rashid M.M."/>
            <person name="Khan S.A."/>
            <person name="Rahman M.S."/>
            <person name="Alam M."/>
            <person name="Yahiya A.S."/>
            <person name="Khan M.S."/>
            <person name="Azam M.S."/>
            <person name="Haque T."/>
            <person name="Lashkar M.Z.H."/>
            <person name="Akhand A.I."/>
            <person name="Morshed G."/>
            <person name="Roy S."/>
            <person name="Uddin K.S."/>
            <person name="Rabeya T."/>
            <person name="Hossain A.S."/>
            <person name="Chowdhury A."/>
            <person name="Snigdha A.R."/>
            <person name="Mortoza M.S."/>
            <person name="Matin S.A."/>
            <person name="Hoque S.M.E."/>
            <person name="Islam M.K."/>
            <person name="Roy D.K."/>
            <person name="Haider R."/>
            <person name="Moosa M.M."/>
            <person name="Elias S.M."/>
            <person name="Hasan A.M."/>
            <person name="Jahan S."/>
            <person name="Shafiuddin M."/>
            <person name="Mahmood N."/>
            <person name="Shommy N.S."/>
        </authorList>
    </citation>
    <scope>NUCLEOTIDE SEQUENCE [LARGE SCALE GENOMIC DNA]</scope>
    <source>
        <strain evidence="2">cv. O-4</strain>
    </source>
</reference>
<gene>
    <name evidence="1" type="ORF">COLO4_10066</name>
</gene>
<accession>A0A1R3KA21</accession>
<dbReference type="EMBL" id="AWUE01014359">
    <property type="protein sequence ID" value="OMP03950.1"/>
    <property type="molecule type" value="Genomic_DNA"/>
</dbReference>
<evidence type="ECO:0000313" key="2">
    <source>
        <dbReference type="Proteomes" id="UP000187203"/>
    </source>
</evidence>
<dbReference type="AlphaFoldDB" id="A0A1R3KA21"/>
<proteinExistence type="predicted"/>
<organism evidence="1 2">
    <name type="scientific">Corchorus olitorius</name>
    <dbReference type="NCBI Taxonomy" id="93759"/>
    <lineage>
        <taxon>Eukaryota</taxon>
        <taxon>Viridiplantae</taxon>
        <taxon>Streptophyta</taxon>
        <taxon>Embryophyta</taxon>
        <taxon>Tracheophyta</taxon>
        <taxon>Spermatophyta</taxon>
        <taxon>Magnoliopsida</taxon>
        <taxon>eudicotyledons</taxon>
        <taxon>Gunneridae</taxon>
        <taxon>Pentapetalae</taxon>
        <taxon>rosids</taxon>
        <taxon>malvids</taxon>
        <taxon>Malvales</taxon>
        <taxon>Malvaceae</taxon>
        <taxon>Grewioideae</taxon>
        <taxon>Apeibeae</taxon>
        <taxon>Corchorus</taxon>
    </lineage>
</organism>
<evidence type="ECO:0000313" key="1">
    <source>
        <dbReference type="EMBL" id="OMP03950.1"/>
    </source>
</evidence>
<keyword evidence="2" id="KW-1185">Reference proteome</keyword>
<sequence>MRAVRRRVKGEWNGEGRVLFGVDGGVEGCVCVCVERNGEIEDKEKNQREGWGAPLSHALNLLRDKIKEKIEVALMSWPGILLLRLQNALGFLLEIRSALLDCLDALVFKLFLTLA</sequence>